<evidence type="ECO:0000313" key="3">
    <source>
        <dbReference type="Proteomes" id="UP001157161"/>
    </source>
</evidence>
<organism evidence="2 3">
    <name type="scientific">Litorihabitans aurantiacus</name>
    <dbReference type="NCBI Taxonomy" id="1930061"/>
    <lineage>
        <taxon>Bacteria</taxon>
        <taxon>Bacillati</taxon>
        <taxon>Actinomycetota</taxon>
        <taxon>Actinomycetes</taxon>
        <taxon>Micrococcales</taxon>
        <taxon>Beutenbergiaceae</taxon>
        <taxon>Litorihabitans</taxon>
    </lineage>
</organism>
<keyword evidence="3" id="KW-1185">Reference proteome</keyword>
<dbReference type="Gene3D" id="3.40.50.1110">
    <property type="entry name" value="SGNH hydrolase"/>
    <property type="match status" value="1"/>
</dbReference>
<accession>A0AA37XBI1</accession>
<dbReference type="SUPFAM" id="SSF52266">
    <property type="entry name" value="SGNH hydrolase"/>
    <property type="match status" value="1"/>
</dbReference>
<dbReference type="InterPro" id="IPR013207">
    <property type="entry name" value="LGFP"/>
</dbReference>
<dbReference type="InterPro" id="IPR036514">
    <property type="entry name" value="SGNH_hydro_sf"/>
</dbReference>
<dbReference type="InterPro" id="IPR013830">
    <property type="entry name" value="SGNH_hydro"/>
</dbReference>
<dbReference type="AlphaFoldDB" id="A0AA37XBI1"/>
<reference evidence="2" key="2">
    <citation type="submission" date="2023-02" db="EMBL/GenBank/DDBJ databases">
        <authorList>
            <person name="Sun Q."/>
            <person name="Mori K."/>
        </authorList>
    </citation>
    <scope>NUCLEOTIDE SEQUENCE</scope>
    <source>
        <strain evidence="2">NBRC 112290</strain>
    </source>
</reference>
<dbReference type="PANTHER" id="PTHR30383">
    <property type="entry name" value="THIOESTERASE 1/PROTEASE 1/LYSOPHOSPHOLIPASE L1"/>
    <property type="match status" value="1"/>
</dbReference>
<dbReference type="InterPro" id="IPR051532">
    <property type="entry name" value="Ester_Hydrolysis_Enzymes"/>
</dbReference>
<comment type="caution">
    <text evidence="2">The sequence shown here is derived from an EMBL/GenBank/DDBJ whole genome shotgun (WGS) entry which is preliminary data.</text>
</comment>
<feature type="domain" description="SGNH hydrolase-type esterase" evidence="1">
    <location>
        <begin position="176"/>
        <end position="328"/>
    </location>
</feature>
<dbReference type="Proteomes" id="UP001157161">
    <property type="component" value="Unassembled WGS sequence"/>
</dbReference>
<dbReference type="Pfam" id="PF13472">
    <property type="entry name" value="Lipase_GDSL_2"/>
    <property type="match status" value="1"/>
</dbReference>
<reference evidence="2" key="1">
    <citation type="journal article" date="2014" name="Int. J. Syst. Evol. Microbiol.">
        <title>Complete genome sequence of Corynebacterium casei LMG S-19264T (=DSM 44701T), isolated from a smear-ripened cheese.</title>
        <authorList>
            <consortium name="US DOE Joint Genome Institute (JGI-PGF)"/>
            <person name="Walter F."/>
            <person name="Albersmeier A."/>
            <person name="Kalinowski J."/>
            <person name="Ruckert C."/>
        </authorList>
    </citation>
    <scope>NUCLEOTIDE SEQUENCE</scope>
    <source>
        <strain evidence="2">NBRC 112290</strain>
    </source>
</reference>
<protein>
    <recommendedName>
        <fullName evidence="1">SGNH hydrolase-type esterase domain-containing protein</fullName>
    </recommendedName>
</protein>
<sequence>MGTGFLPAYQARGTEGGALGYPTGSETAVTGGSAQTFQGGDLYWSSDHRTVAAMTPGDIRARWSELGGPDSPLGLPTGEKVAQGRGSYQLFDGGVITWFPGIGAKVVDHESFTSWQRDPSLSGWPVSDGWSSPRGHHVQWQLRTTITRDGRTSSDEEIGSGTAVLLCDSQCAGDRSWPETGARAAGFDRLVERSWGGIGYAVGGELGTSMTDALASGRVLLPEGDPGVVVVTLGGNDAGGGRSDQQIIEQVRALVGTVRSHYPDSPIVVNGVMSRSGPEHDRRRQVDRLVTQEAASLGVGTISVAGWGDDVADSYADGVHLSQQGHDAVGARYGQALRSALR</sequence>
<evidence type="ECO:0000313" key="2">
    <source>
        <dbReference type="EMBL" id="GMA31064.1"/>
    </source>
</evidence>
<dbReference type="EMBL" id="BSUM01000001">
    <property type="protein sequence ID" value="GMA31064.1"/>
    <property type="molecule type" value="Genomic_DNA"/>
</dbReference>
<name>A0AA37XBI1_9MICO</name>
<gene>
    <name evidence="2" type="ORF">GCM10025875_10560</name>
</gene>
<evidence type="ECO:0000259" key="1">
    <source>
        <dbReference type="Pfam" id="PF13472"/>
    </source>
</evidence>
<dbReference type="Pfam" id="PF08310">
    <property type="entry name" value="LGFP"/>
    <property type="match status" value="2"/>
</dbReference>
<proteinExistence type="predicted"/>